<reference evidence="4" key="1">
    <citation type="journal article" date="2019" name="Int. J. Syst. Evol. Microbiol.">
        <title>The Global Catalogue of Microorganisms (GCM) 10K type strain sequencing project: providing services to taxonomists for standard genome sequencing and annotation.</title>
        <authorList>
            <consortium name="The Broad Institute Genomics Platform"/>
            <consortium name="The Broad Institute Genome Sequencing Center for Infectious Disease"/>
            <person name="Wu L."/>
            <person name="Ma J."/>
        </authorList>
    </citation>
    <scope>NUCLEOTIDE SEQUENCE [LARGE SCALE GENOMIC DNA]</scope>
    <source>
        <strain evidence="4">JCM 31486</strain>
    </source>
</reference>
<organism evidence="3 4">
    <name type="scientific">Kibdelosporangium lantanae</name>
    <dbReference type="NCBI Taxonomy" id="1497396"/>
    <lineage>
        <taxon>Bacteria</taxon>
        <taxon>Bacillati</taxon>
        <taxon>Actinomycetota</taxon>
        <taxon>Actinomycetes</taxon>
        <taxon>Pseudonocardiales</taxon>
        <taxon>Pseudonocardiaceae</taxon>
        <taxon>Kibdelosporangium</taxon>
    </lineage>
</organism>
<evidence type="ECO:0000313" key="4">
    <source>
        <dbReference type="Proteomes" id="UP001597045"/>
    </source>
</evidence>
<feature type="domain" description="AB hydrolase-1" evidence="2">
    <location>
        <begin position="25"/>
        <end position="71"/>
    </location>
</feature>
<protein>
    <submittedName>
        <fullName evidence="3">Alpha/beta fold hydrolase</fullName>
    </submittedName>
</protein>
<dbReference type="Pfam" id="PF12697">
    <property type="entry name" value="Abhydrolase_6"/>
    <property type="match status" value="1"/>
</dbReference>
<dbReference type="Gene3D" id="3.40.50.1820">
    <property type="entry name" value="alpha/beta hydrolase"/>
    <property type="match status" value="1"/>
</dbReference>
<evidence type="ECO:0000313" key="3">
    <source>
        <dbReference type="EMBL" id="MFD1046785.1"/>
    </source>
</evidence>
<accession>A0ABW3M7U0</accession>
<comment type="caution">
    <text evidence="3">The sequence shown here is derived from an EMBL/GenBank/DDBJ whole genome shotgun (WGS) entry which is preliminary data.</text>
</comment>
<dbReference type="InterPro" id="IPR029058">
    <property type="entry name" value="AB_hydrolase_fold"/>
</dbReference>
<dbReference type="SUPFAM" id="SSF53474">
    <property type="entry name" value="alpha/beta-Hydrolases"/>
    <property type="match status" value="1"/>
</dbReference>
<dbReference type="EMBL" id="JBHTIS010000790">
    <property type="protein sequence ID" value="MFD1046785.1"/>
    <property type="molecule type" value="Genomic_DNA"/>
</dbReference>
<dbReference type="InterPro" id="IPR050266">
    <property type="entry name" value="AB_hydrolase_sf"/>
</dbReference>
<gene>
    <name evidence="3" type="ORF">ACFQ1S_15125</name>
</gene>
<evidence type="ECO:0000259" key="2">
    <source>
        <dbReference type="Pfam" id="PF12697"/>
    </source>
</evidence>
<keyword evidence="1 3" id="KW-0378">Hydrolase</keyword>
<dbReference type="GO" id="GO:0016787">
    <property type="term" value="F:hydrolase activity"/>
    <property type="evidence" value="ECO:0007669"/>
    <property type="project" value="UniProtKB-KW"/>
</dbReference>
<name>A0ABW3M7U0_9PSEU</name>
<keyword evidence="4" id="KW-1185">Reference proteome</keyword>
<feature type="non-terminal residue" evidence="3">
    <location>
        <position position="114"/>
    </location>
</feature>
<dbReference type="PANTHER" id="PTHR43798">
    <property type="entry name" value="MONOACYLGLYCEROL LIPASE"/>
    <property type="match status" value="1"/>
</dbReference>
<dbReference type="PANTHER" id="PTHR43798:SF31">
    <property type="entry name" value="AB HYDROLASE SUPERFAMILY PROTEIN YCLE"/>
    <property type="match status" value="1"/>
</dbReference>
<evidence type="ECO:0000256" key="1">
    <source>
        <dbReference type="ARBA" id="ARBA00022801"/>
    </source>
</evidence>
<proteinExistence type="predicted"/>
<dbReference type="Proteomes" id="UP001597045">
    <property type="component" value="Unassembled WGS sequence"/>
</dbReference>
<dbReference type="InterPro" id="IPR000073">
    <property type="entry name" value="AB_hydrolase_1"/>
</dbReference>
<sequence>MNENSVSAAGQEITYRESAGTGRSVVLVHGNSSSARTWQALMAGPFGERFRCLALDLPGHGRSKPATHADVYSIPVSADGTTFDEAITEMITSLREYAEDWQDRLLDTPNHRDN</sequence>